<dbReference type="Proteomes" id="UP000646386">
    <property type="component" value="Chromosome"/>
</dbReference>
<evidence type="ECO:0000313" key="3">
    <source>
        <dbReference type="Proteomes" id="UP000646386"/>
    </source>
</evidence>
<dbReference type="EMBL" id="CP077089">
    <property type="protein sequence ID" value="QXI07015.1"/>
    <property type="molecule type" value="Genomic_DNA"/>
</dbReference>
<sequence length="178" mass="19606">MFDLSLLISLPKPNTIDTASLPPEDAAIKLRQAATLRLNGAQSILLHFPQDVELAVELLDDAAVLFDKAFRYLTGMPAQRVHQQIGEYFSVPSADGCPGIRTPWGNEFGPMIEDGVRCAETWLDGSSLPLWWALAQSRKRHRPGDPQEAFEAGFLLRLQQALVTGRKDATSQSTSFDA</sequence>
<proteinExistence type="predicted"/>
<evidence type="ECO:0000313" key="2">
    <source>
        <dbReference type="EMBL" id="QXI07015.1"/>
    </source>
</evidence>
<evidence type="ECO:0000259" key="1">
    <source>
        <dbReference type="Pfam" id="PF18226"/>
    </source>
</evidence>
<accession>A0ABX8Q008</accession>
<keyword evidence="3" id="KW-1185">Reference proteome</keyword>
<dbReference type="RefSeq" id="WP_186615903.1">
    <property type="nucleotide sequence ID" value="NZ_CP077089.1"/>
</dbReference>
<organism evidence="2 3">
    <name type="scientific">Pseudomonas tensinigenes</name>
    <dbReference type="NCBI Taxonomy" id="2745511"/>
    <lineage>
        <taxon>Bacteria</taxon>
        <taxon>Pseudomonadati</taxon>
        <taxon>Pseudomonadota</taxon>
        <taxon>Gammaproteobacteria</taxon>
        <taxon>Pseudomonadales</taxon>
        <taxon>Pseudomonadaceae</taxon>
        <taxon>Pseudomonas</taxon>
    </lineage>
</organism>
<feature type="domain" description="LasR-specific antiactivator QslA" evidence="1">
    <location>
        <begin position="93"/>
        <end position="162"/>
    </location>
</feature>
<protein>
    <recommendedName>
        <fullName evidence="1">LasR-specific antiactivator QslA domain-containing protein</fullName>
    </recommendedName>
</protein>
<reference evidence="2 3" key="2">
    <citation type="journal article" date="2021" name="Microorganisms">
        <title>The Ever-Expanding Pseudomonas Genus: Description of 43 New Species and Partition of the Pseudomonas putida Group.</title>
        <authorList>
            <person name="Girard L."/>
            <person name="Lood C."/>
            <person name="Hofte M."/>
            <person name="Vandamme P."/>
            <person name="Rokni-Zadeh H."/>
            <person name="van Noort V."/>
            <person name="Lavigne R."/>
            <person name="De Mot R."/>
        </authorList>
    </citation>
    <scope>NUCLEOTIDE SEQUENCE [LARGE SCALE GENOMIC DNA]</scope>
    <source>
        <strain evidence="2 3">ZA 5.3</strain>
    </source>
</reference>
<gene>
    <name evidence="2" type="ORF">HU718_004790</name>
</gene>
<dbReference type="InterPro" id="IPR040654">
    <property type="entry name" value="QslA"/>
</dbReference>
<dbReference type="Pfam" id="PF18226">
    <property type="entry name" value="QslA"/>
    <property type="match status" value="1"/>
</dbReference>
<name>A0ABX8Q008_9PSED</name>
<reference evidence="2 3" key="1">
    <citation type="journal article" date="2020" name="Microorganisms">
        <title>Reliable Identification of Environmental Pseudomonas Isolates Using the rpoD Gene.</title>
        <authorList>
            <consortium name="The Broad Institute Genome Sequencing Platform"/>
            <person name="Girard L."/>
            <person name="Lood C."/>
            <person name="Rokni-Zadeh H."/>
            <person name="van Noort V."/>
            <person name="Lavigne R."/>
            <person name="De Mot R."/>
        </authorList>
    </citation>
    <scope>NUCLEOTIDE SEQUENCE [LARGE SCALE GENOMIC DNA]</scope>
    <source>
        <strain evidence="2 3">ZA 5.3</strain>
    </source>
</reference>